<comment type="caution">
    <text evidence="1">The sequence shown here is derived from an EMBL/GenBank/DDBJ whole genome shotgun (WGS) entry which is preliminary data.</text>
</comment>
<evidence type="ECO:0000313" key="2">
    <source>
        <dbReference type="Proteomes" id="UP001367508"/>
    </source>
</evidence>
<evidence type="ECO:0000313" key="1">
    <source>
        <dbReference type="EMBL" id="KAK7324079.1"/>
    </source>
</evidence>
<dbReference type="AlphaFoldDB" id="A0AAN9Q776"/>
<keyword evidence="2" id="KW-1185">Reference proteome</keyword>
<accession>A0AAN9Q776</accession>
<dbReference type="EMBL" id="JAYMYQ010000006">
    <property type="protein sequence ID" value="KAK7324079.1"/>
    <property type="molecule type" value="Genomic_DNA"/>
</dbReference>
<reference evidence="1 2" key="1">
    <citation type="submission" date="2024-01" db="EMBL/GenBank/DDBJ databases">
        <title>The genomes of 5 underutilized Papilionoideae crops provide insights into root nodulation and disease resistanc.</title>
        <authorList>
            <person name="Jiang F."/>
        </authorList>
    </citation>
    <scope>NUCLEOTIDE SEQUENCE [LARGE SCALE GENOMIC DNA]</scope>
    <source>
        <strain evidence="1">LVBAO_FW01</strain>
        <tissue evidence="1">Leaves</tissue>
    </source>
</reference>
<organism evidence="1 2">
    <name type="scientific">Canavalia gladiata</name>
    <name type="common">Sword bean</name>
    <name type="synonym">Dolichos gladiatus</name>
    <dbReference type="NCBI Taxonomy" id="3824"/>
    <lineage>
        <taxon>Eukaryota</taxon>
        <taxon>Viridiplantae</taxon>
        <taxon>Streptophyta</taxon>
        <taxon>Embryophyta</taxon>
        <taxon>Tracheophyta</taxon>
        <taxon>Spermatophyta</taxon>
        <taxon>Magnoliopsida</taxon>
        <taxon>eudicotyledons</taxon>
        <taxon>Gunneridae</taxon>
        <taxon>Pentapetalae</taxon>
        <taxon>rosids</taxon>
        <taxon>fabids</taxon>
        <taxon>Fabales</taxon>
        <taxon>Fabaceae</taxon>
        <taxon>Papilionoideae</taxon>
        <taxon>50 kb inversion clade</taxon>
        <taxon>NPAAA clade</taxon>
        <taxon>indigoferoid/millettioid clade</taxon>
        <taxon>Phaseoleae</taxon>
        <taxon>Canavalia</taxon>
    </lineage>
</organism>
<sequence length="158" mass="17667">MSIGRRCRTSSTRVNGMGFTKCWMLGDFDGHGVPPLYALMMGYLPFESRVIPSHIGVRKAAGTYLGLSCWACDNKGSSRQASEPKGGLTLMQYKVWPQGPEEEDLIMHIIIGSNEYHRDIEEDHVKPKPILTSTCLVLVKMATNESYARPMRVSFPTQ</sequence>
<protein>
    <submittedName>
        <fullName evidence="1">Uncharacterized protein</fullName>
    </submittedName>
</protein>
<gene>
    <name evidence="1" type="ORF">VNO77_27598</name>
</gene>
<name>A0AAN9Q776_CANGL</name>
<proteinExistence type="predicted"/>
<dbReference type="Proteomes" id="UP001367508">
    <property type="component" value="Unassembled WGS sequence"/>
</dbReference>